<keyword evidence="3" id="KW-1185">Reference proteome</keyword>
<protein>
    <submittedName>
        <fullName evidence="2">Uncharacterized protein</fullName>
    </submittedName>
</protein>
<evidence type="ECO:0000256" key="1">
    <source>
        <dbReference type="SAM" id="MobiDB-lite"/>
    </source>
</evidence>
<comment type="caution">
    <text evidence="2">The sequence shown here is derived from an EMBL/GenBank/DDBJ whole genome shotgun (WGS) entry which is preliminary data.</text>
</comment>
<name>A0ABV0C185_9SPHI</name>
<organism evidence="2 3">
    <name type="scientific">Sphingobacterium kitahiroshimense</name>
    <dbReference type="NCBI Taxonomy" id="470446"/>
    <lineage>
        <taxon>Bacteria</taxon>
        <taxon>Pseudomonadati</taxon>
        <taxon>Bacteroidota</taxon>
        <taxon>Sphingobacteriia</taxon>
        <taxon>Sphingobacteriales</taxon>
        <taxon>Sphingobacteriaceae</taxon>
        <taxon>Sphingobacterium</taxon>
    </lineage>
</organism>
<accession>A0ABV0C185</accession>
<gene>
    <name evidence="2" type="ORF">ABE541_19665</name>
</gene>
<reference evidence="2 3" key="1">
    <citation type="submission" date="2024-04" db="EMBL/GenBank/DDBJ databases">
        <title>WGS of bacteria from Torrens River.</title>
        <authorList>
            <person name="Wyrsch E.R."/>
            <person name="Drigo B."/>
        </authorList>
    </citation>
    <scope>NUCLEOTIDE SEQUENCE [LARGE SCALE GENOMIC DNA]</scope>
    <source>
        <strain evidence="2 3">TWI391</strain>
    </source>
</reference>
<evidence type="ECO:0000313" key="2">
    <source>
        <dbReference type="EMBL" id="MEN5379494.1"/>
    </source>
</evidence>
<sequence length="81" mass="9348">MMMNLQENATNKRLGLIIATILGNANQSFANENTATLRNRGPEDDDELEEDEELYDDDFEEPDPLEEIPDEDELEQEDDFL</sequence>
<feature type="region of interest" description="Disordered" evidence="1">
    <location>
        <begin position="33"/>
        <end position="81"/>
    </location>
</feature>
<dbReference type="RefSeq" id="WP_021190320.1">
    <property type="nucleotide sequence ID" value="NZ_JBDJLH010000002.1"/>
</dbReference>
<dbReference type="Proteomes" id="UP001409291">
    <property type="component" value="Unassembled WGS sequence"/>
</dbReference>
<dbReference type="EMBL" id="JBDJNQ010000010">
    <property type="protein sequence ID" value="MEN5379494.1"/>
    <property type="molecule type" value="Genomic_DNA"/>
</dbReference>
<feature type="compositionally biased region" description="Acidic residues" evidence="1">
    <location>
        <begin position="43"/>
        <end position="81"/>
    </location>
</feature>
<evidence type="ECO:0000313" key="3">
    <source>
        <dbReference type="Proteomes" id="UP001409291"/>
    </source>
</evidence>
<proteinExistence type="predicted"/>